<evidence type="ECO:0000256" key="1">
    <source>
        <dbReference type="SAM" id="MobiDB-lite"/>
    </source>
</evidence>
<accession>A0A5A8EGX4</accession>
<dbReference type="InterPro" id="IPR045117">
    <property type="entry name" value="ATXN2-like"/>
</dbReference>
<dbReference type="EMBL" id="VLTO01000008">
    <property type="protein sequence ID" value="KAA0176478.1"/>
    <property type="molecule type" value="Genomic_DNA"/>
</dbReference>
<gene>
    <name evidence="2" type="ORF">FNF27_02174</name>
</gene>
<name>A0A5A8EGX4_CAFRO</name>
<evidence type="ECO:0000313" key="2">
    <source>
        <dbReference type="EMBL" id="KAA0176478.1"/>
    </source>
</evidence>
<protein>
    <recommendedName>
        <fullName evidence="4">LsmAD domain-containing protein</fullName>
    </recommendedName>
</protein>
<dbReference type="PANTHER" id="PTHR12854:SF7">
    <property type="entry name" value="ATAXIN-2 HOMOLOG"/>
    <property type="match status" value="1"/>
</dbReference>
<dbReference type="GO" id="GO:0003729">
    <property type="term" value="F:mRNA binding"/>
    <property type="evidence" value="ECO:0007669"/>
    <property type="project" value="TreeGrafter"/>
</dbReference>
<dbReference type="Proteomes" id="UP000322899">
    <property type="component" value="Unassembled WGS sequence"/>
</dbReference>
<sequence length="283" mass="29793">MASADRLPFTLVCLLGHRTVAHLSNGDVLEGMLHALDAAKRTLTLRLAHRVTTLATGADLQPFKKGSAVQLPLDLLDSFSVANADFSDRSTRAAQSGMATDGAIAGVRVGPERALVAADSSWTSGPIERRVGGLEEAGTSRAKWDQFRTAEVMGVSTKGFQEEFYTTKRVRDLTPQQRESIERTAAAIEADRRSRAPHSGNRSEEARFSGARRPAQAPASSTPGAYVPPHQRASGGTSGQLKPPSAAPTAESPSTRTSRPGPGGPLRVAALQVPVATLPSTPA</sequence>
<comment type="caution">
    <text evidence="2">The sequence shown here is derived from an EMBL/GenBank/DDBJ whole genome shotgun (WGS) entry which is preliminary data.</text>
</comment>
<evidence type="ECO:0000313" key="3">
    <source>
        <dbReference type="Proteomes" id="UP000322899"/>
    </source>
</evidence>
<dbReference type="GO" id="GO:0034063">
    <property type="term" value="P:stress granule assembly"/>
    <property type="evidence" value="ECO:0007669"/>
    <property type="project" value="TreeGrafter"/>
</dbReference>
<feature type="region of interest" description="Disordered" evidence="1">
    <location>
        <begin position="187"/>
        <end position="283"/>
    </location>
</feature>
<reference evidence="2 3" key="1">
    <citation type="submission" date="2019-07" db="EMBL/GenBank/DDBJ databases">
        <title>Genomes of Cafeteria roenbergensis.</title>
        <authorList>
            <person name="Fischer M.G."/>
            <person name="Hackl T."/>
            <person name="Roman M."/>
        </authorList>
    </citation>
    <scope>NUCLEOTIDE SEQUENCE [LARGE SCALE GENOMIC DNA]</scope>
    <source>
        <strain evidence="2 3">E4-10P</strain>
    </source>
</reference>
<evidence type="ECO:0008006" key="4">
    <source>
        <dbReference type="Google" id="ProtNLM"/>
    </source>
</evidence>
<dbReference type="GO" id="GO:0010494">
    <property type="term" value="C:cytoplasmic stress granule"/>
    <property type="evidence" value="ECO:0007669"/>
    <property type="project" value="TreeGrafter"/>
</dbReference>
<dbReference type="PANTHER" id="PTHR12854">
    <property type="entry name" value="ATAXIN 2-RELATED"/>
    <property type="match status" value="1"/>
</dbReference>
<proteinExistence type="predicted"/>
<organism evidence="2 3">
    <name type="scientific">Cafeteria roenbergensis</name>
    <name type="common">Marine flagellate</name>
    <dbReference type="NCBI Taxonomy" id="33653"/>
    <lineage>
        <taxon>Eukaryota</taxon>
        <taxon>Sar</taxon>
        <taxon>Stramenopiles</taxon>
        <taxon>Bigyra</taxon>
        <taxon>Opalozoa</taxon>
        <taxon>Bicosoecida</taxon>
        <taxon>Cafeteriaceae</taxon>
        <taxon>Cafeteria</taxon>
    </lineage>
</organism>
<dbReference type="AlphaFoldDB" id="A0A5A8EGX4"/>
<feature type="compositionally biased region" description="Low complexity" evidence="1">
    <location>
        <begin position="243"/>
        <end position="260"/>
    </location>
</feature>